<accession>A0A8S5U8F3</accession>
<sequence length="101" mass="11270">MAISKVTKDLRRLLDAQNIPWEDHSGFSTERTWIPLDDGSVLCCLCSYYITPSGIEYGVTRGFPLKLEVSIIHSIDDYSSEAGMPKTPEEILEVLGRHGAK</sequence>
<proteinExistence type="predicted"/>
<reference evidence="1" key="1">
    <citation type="journal article" date="2021" name="Proc. Natl. Acad. Sci. U.S.A.">
        <title>A Catalog of Tens of Thousands of Viruses from Human Metagenomes Reveals Hidden Associations with Chronic Diseases.</title>
        <authorList>
            <person name="Tisza M.J."/>
            <person name="Buck C.B."/>
        </authorList>
    </citation>
    <scope>NUCLEOTIDE SEQUENCE</scope>
    <source>
        <strain evidence="1">Ct9j27</strain>
    </source>
</reference>
<organism evidence="1">
    <name type="scientific">Siphoviridae sp. ct9j27</name>
    <dbReference type="NCBI Taxonomy" id="2825369"/>
    <lineage>
        <taxon>Viruses</taxon>
        <taxon>Duplodnaviria</taxon>
        <taxon>Heunggongvirae</taxon>
        <taxon>Uroviricota</taxon>
        <taxon>Caudoviricetes</taxon>
    </lineage>
</organism>
<evidence type="ECO:0000313" key="1">
    <source>
        <dbReference type="EMBL" id="DAF90743.1"/>
    </source>
</evidence>
<protein>
    <submittedName>
        <fullName evidence="1">Uncharacterized protein</fullName>
    </submittedName>
</protein>
<name>A0A8S5U8F3_9CAUD</name>
<dbReference type="EMBL" id="BK016036">
    <property type="protein sequence ID" value="DAF90743.1"/>
    <property type="molecule type" value="Genomic_DNA"/>
</dbReference>